<evidence type="ECO:0000256" key="6">
    <source>
        <dbReference type="ARBA" id="ARBA00022801"/>
    </source>
</evidence>
<evidence type="ECO:0000256" key="2">
    <source>
        <dbReference type="ARBA" id="ARBA00004123"/>
    </source>
</evidence>
<evidence type="ECO:0000256" key="5">
    <source>
        <dbReference type="ARBA" id="ARBA00022723"/>
    </source>
</evidence>
<dbReference type="InterPro" id="IPR045249">
    <property type="entry name" value="HARBI1-like"/>
</dbReference>
<keyword evidence="7" id="KW-0539">Nucleus</keyword>
<dbReference type="Proteomes" id="UP000488956">
    <property type="component" value="Unassembled WGS sequence"/>
</dbReference>
<keyword evidence="4" id="KW-0540">Nuclease</keyword>
<keyword evidence="6" id="KW-0378">Hydrolase</keyword>
<sequence>MHVNLTLSSDWMGNERSINAFNTSDWLCFLDAGGAPATLRVAESRGPCGPRMPVKPEGEFQKCYKMSRQSFMALAAKLESRLTVDEQQSRNRTGIEPITHINKLHMLLRWLSGGSYHDIRSKSGVSVSAFYDCIHEVVEAIIAHPDLQLQFPTTLAAQRHAASEFKKLSTSKVMKGCVGAVDGWLCPIKAPKKNEVTRVRSFFSGHYQRYGVDVQACCDHLSRFTAVTCSSPGGTGDSVAFLKWRLSAVVDTFPNGLYLVGDNAYTNTNKLLTPFPRPRIATAYHDSFNFYLSQLRIRIEMAFGLLVCKWRVFNAPLEIAFRRVPRTKLAACILHNWCINRRLIESTSYRVEEDEDLVDGLAAVSIADEPPPDLSVVSQDSSRYRRLYDASDLAADTDTYNSSEWIRDAIVGVLERDTVLRPQRNRIRRSTEAQEG</sequence>
<evidence type="ECO:0000256" key="4">
    <source>
        <dbReference type="ARBA" id="ARBA00022722"/>
    </source>
</evidence>
<keyword evidence="5" id="KW-0479">Metal-binding</keyword>
<dbReference type="AlphaFoldDB" id="A0A6G0L5X2"/>
<comment type="cofactor">
    <cofactor evidence="1">
        <name>a divalent metal cation</name>
        <dbReference type="ChEBI" id="CHEBI:60240"/>
    </cofactor>
</comment>
<gene>
    <name evidence="9" type="ORF">PF010_g11552</name>
</gene>
<comment type="subcellular location">
    <subcellularLocation>
        <location evidence="2">Nucleus</location>
    </subcellularLocation>
</comment>
<evidence type="ECO:0000313" key="10">
    <source>
        <dbReference type="Proteomes" id="UP000488956"/>
    </source>
</evidence>
<dbReference type="GO" id="GO:0004518">
    <property type="term" value="F:nuclease activity"/>
    <property type="evidence" value="ECO:0007669"/>
    <property type="project" value="UniProtKB-KW"/>
</dbReference>
<dbReference type="PANTHER" id="PTHR22930">
    <property type="match status" value="1"/>
</dbReference>
<feature type="domain" description="DDE Tnp4" evidence="8">
    <location>
        <begin position="181"/>
        <end position="336"/>
    </location>
</feature>
<dbReference type="GO" id="GO:0046872">
    <property type="term" value="F:metal ion binding"/>
    <property type="evidence" value="ECO:0007669"/>
    <property type="project" value="UniProtKB-KW"/>
</dbReference>
<evidence type="ECO:0000256" key="7">
    <source>
        <dbReference type="ARBA" id="ARBA00023242"/>
    </source>
</evidence>
<protein>
    <recommendedName>
        <fullName evidence="8">DDE Tnp4 domain-containing protein</fullName>
    </recommendedName>
</protein>
<reference evidence="9 10" key="1">
    <citation type="submission" date="2018-09" db="EMBL/GenBank/DDBJ databases">
        <title>Genomic investigation of the strawberry pathogen Phytophthora fragariae indicates pathogenicity is determined by transcriptional variation in three key races.</title>
        <authorList>
            <person name="Adams T.M."/>
            <person name="Armitage A.D."/>
            <person name="Sobczyk M.K."/>
            <person name="Bates H.J."/>
            <person name="Dunwell J.M."/>
            <person name="Nellist C.F."/>
            <person name="Harrison R.J."/>
        </authorList>
    </citation>
    <scope>NUCLEOTIDE SEQUENCE [LARGE SCALE GENOMIC DNA]</scope>
    <source>
        <strain evidence="9 10">ONT-3</strain>
    </source>
</reference>
<accession>A0A6G0L5X2</accession>
<dbReference type="Pfam" id="PF13359">
    <property type="entry name" value="DDE_Tnp_4"/>
    <property type="match status" value="1"/>
</dbReference>
<evidence type="ECO:0000313" key="9">
    <source>
        <dbReference type="EMBL" id="KAE9109425.1"/>
    </source>
</evidence>
<evidence type="ECO:0000259" key="8">
    <source>
        <dbReference type="Pfam" id="PF13359"/>
    </source>
</evidence>
<dbReference type="GO" id="GO:0005634">
    <property type="term" value="C:nucleus"/>
    <property type="evidence" value="ECO:0007669"/>
    <property type="project" value="UniProtKB-SubCell"/>
</dbReference>
<organism evidence="9 10">
    <name type="scientific">Phytophthora fragariae</name>
    <dbReference type="NCBI Taxonomy" id="53985"/>
    <lineage>
        <taxon>Eukaryota</taxon>
        <taxon>Sar</taxon>
        <taxon>Stramenopiles</taxon>
        <taxon>Oomycota</taxon>
        <taxon>Peronosporomycetes</taxon>
        <taxon>Peronosporales</taxon>
        <taxon>Peronosporaceae</taxon>
        <taxon>Phytophthora</taxon>
    </lineage>
</organism>
<comment type="caution">
    <text evidence="9">The sequence shown here is derived from an EMBL/GenBank/DDBJ whole genome shotgun (WGS) entry which is preliminary data.</text>
</comment>
<comment type="similarity">
    <text evidence="3">Belongs to the HARBI1 family.</text>
</comment>
<name>A0A6G0L5X2_9STRA</name>
<dbReference type="GO" id="GO:0016787">
    <property type="term" value="F:hydrolase activity"/>
    <property type="evidence" value="ECO:0007669"/>
    <property type="project" value="UniProtKB-KW"/>
</dbReference>
<proteinExistence type="inferred from homology"/>
<evidence type="ECO:0000256" key="1">
    <source>
        <dbReference type="ARBA" id="ARBA00001968"/>
    </source>
</evidence>
<evidence type="ECO:0000256" key="3">
    <source>
        <dbReference type="ARBA" id="ARBA00006958"/>
    </source>
</evidence>
<dbReference type="EMBL" id="QXFX01000615">
    <property type="protein sequence ID" value="KAE9109425.1"/>
    <property type="molecule type" value="Genomic_DNA"/>
</dbReference>
<dbReference type="InterPro" id="IPR027806">
    <property type="entry name" value="HARBI1_dom"/>
</dbReference>
<dbReference type="PANTHER" id="PTHR22930:SF85">
    <property type="entry name" value="GH03217P-RELATED"/>
    <property type="match status" value="1"/>
</dbReference>